<dbReference type="Proteomes" id="UP000249497">
    <property type="component" value="Unassembled WGS sequence"/>
</dbReference>
<name>A0A8T8X514_ASPJA</name>
<dbReference type="RefSeq" id="XP_025529131.1">
    <property type="nucleotide sequence ID" value="XM_025677468.1"/>
</dbReference>
<dbReference type="AlphaFoldDB" id="A0A8T8X514"/>
<sequence length="70" mass="7964">MRYAGSSCRIRGPSRHSVWNIAQVILDVLVLLESATYFIVFKKKSRCPWVWFWKVTLALTFGVCAILSSG</sequence>
<protein>
    <submittedName>
        <fullName evidence="2">Uncharacterized protein</fullName>
    </submittedName>
</protein>
<feature type="transmembrane region" description="Helical" evidence="1">
    <location>
        <begin position="51"/>
        <end position="68"/>
    </location>
</feature>
<organism evidence="2 3">
    <name type="scientific">Aspergillus japonicus CBS 114.51</name>
    <dbReference type="NCBI Taxonomy" id="1448312"/>
    <lineage>
        <taxon>Eukaryota</taxon>
        <taxon>Fungi</taxon>
        <taxon>Dikarya</taxon>
        <taxon>Ascomycota</taxon>
        <taxon>Pezizomycotina</taxon>
        <taxon>Eurotiomycetes</taxon>
        <taxon>Eurotiomycetidae</taxon>
        <taxon>Eurotiales</taxon>
        <taxon>Aspergillaceae</taxon>
        <taxon>Aspergillus</taxon>
        <taxon>Aspergillus subgen. Circumdati</taxon>
    </lineage>
</organism>
<accession>A0A8T8X514</accession>
<reference evidence="2 3" key="1">
    <citation type="submission" date="2018-02" db="EMBL/GenBank/DDBJ databases">
        <title>The genomes of Aspergillus section Nigri reveals drivers in fungal speciation.</title>
        <authorList>
            <consortium name="DOE Joint Genome Institute"/>
            <person name="Vesth T.C."/>
            <person name="Nybo J."/>
            <person name="Theobald S."/>
            <person name="Brandl J."/>
            <person name="Frisvad J.C."/>
            <person name="Nielsen K.F."/>
            <person name="Lyhne E.K."/>
            <person name="Kogle M.E."/>
            <person name="Kuo A."/>
            <person name="Riley R."/>
            <person name="Clum A."/>
            <person name="Nolan M."/>
            <person name="Lipzen A."/>
            <person name="Salamov A."/>
            <person name="Henrissat B."/>
            <person name="Wiebenga A."/>
            <person name="De vries R.P."/>
            <person name="Grigoriev I.V."/>
            <person name="Mortensen U.H."/>
            <person name="Andersen M.R."/>
            <person name="Baker S.E."/>
        </authorList>
    </citation>
    <scope>NUCLEOTIDE SEQUENCE [LARGE SCALE GENOMIC DNA]</scope>
    <source>
        <strain evidence="2 3">CBS 114.51</strain>
    </source>
</reference>
<dbReference type="GeneID" id="37181161"/>
<keyword evidence="3" id="KW-1185">Reference proteome</keyword>
<proteinExistence type="predicted"/>
<keyword evidence="1" id="KW-1133">Transmembrane helix</keyword>
<gene>
    <name evidence="2" type="ORF">BO86DRAFT_54439</name>
</gene>
<evidence type="ECO:0000313" key="2">
    <source>
        <dbReference type="EMBL" id="RAH83237.1"/>
    </source>
</evidence>
<evidence type="ECO:0000256" key="1">
    <source>
        <dbReference type="SAM" id="Phobius"/>
    </source>
</evidence>
<keyword evidence="1" id="KW-0812">Transmembrane</keyword>
<evidence type="ECO:0000313" key="3">
    <source>
        <dbReference type="Proteomes" id="UP000249497"/>
    </source>
</evidence>
<keyword evidence="1" id="KW-0472">Membrane</keyword>
<feature type="transmembrane region" description="Helical" evidence="1">
    <location>
        <begin position="21"/>
        <end position="39"/>
    </location>
</feature>
<dbReference type="EMBL" id="KZ824784">
    <property type="protein sequence ID" value="RAH83237.1"/>
    <property type="molecule type" value="Genomic_DNA"/>
</dbReference>